<evidence type="ECO:0000256" key="2">
    <source>
        <dbReference type="ARBA" id="ARBA00004651"/>
    </source>
</evidence>
<dbReference type="OrthoDB" id="9789782at2"/>
<evidence type="ECO:0000256" key="11">
    <source>
        <dbReference type="ARBA" id="ARBA00022989"/>
    </source>
</evidence>
<dbReference type="InterPro" id="IPR011006">
    <property type="entry name" value="CheY-like_superfamily"/>
</dbReference>
<dbReference type="SMART" id="SM00388">
    <property type="entry name" value="HisKA"/>
    <property type="match status" value="1"/>
</dbReference>
<dbReference type="AlphaFoldDB" id="A0A1Y2JZV9"/>
<dbReference type="Pfam" id="PF17203">
    <property type="entry name" value="sCache_3_2"/>
    <property type="match status" value="1"/>
</dbReference>
<dbReference type="GO" id="GO:0000155">
    <property type="term" value="F:phosphorelay sensor kinase activity"/>
    <property type="evidence" value="ECO:0007669"/>
    <property type="project" value="InterPro"/>
</dbReference>
<proteinExistence type="predicted"/>
<keyword evidence="4" id="KW-1003">Cell membrane</keyword>
<evidence type="ECO:0000313" key="22">
    <source>
        <dbReference type="Proteomes" id="UP000194003"/>
    </source>
</evidence>
<evidence type="ECO:0000259" key="19">
    <source>
        <dbReference type="PROSITE" id="PS50112"/>
    </source>
</evidence>
<feature type="transmembrane region" description="Helical" evidence="16">
    <location>
        <begin position="164"/>
        <end position="183"/>
    </location>
</feature>
<dbReference type="SMART" id="SM00086">
    <property type="entry name" value="PAC"/>
    <property type="match status" value="2"/>
</dbReference>
<dbReference type="PRINTS" id="PR00344">
    <property type="entry name" value="BCTRLSENSOR"/>
</dbReference>
<dbReference type="InterPro" id="IPR013655">
    <property type="entry name" value="PAS_fold_3"/>
</dbReference>
<evidence type="ECO:0000256" key="6">
    <source>
        <dbReference type="ARBA" id="ARBA00022679"/>
    </source>
</evidence>
<evidence type="ECO:0000256" key="8">
    <source>
        <dbReference type="ARBA" id="ARBA00022741"/>
    </source>
</evidence>
<dbReference type="CDD" id="cd00130">
    <property type="entry name" value="PAS"/>
    <property type="match status" value="2"/>
</dbReference>
<feature type="transmembrane region" description="Helical" evidence="16">
    <location>
        <begin position="6"/>
        <end position="25"/>
    </location>
</feature>
<dbReference type="FunFam" id="1.10.287.130:FF:000002">
    <property type="entry name" value="Two-component osmosensing histidine kinase"/>
    <property type="match status" value="1"/>
</dbReference>
<keyword evidence="15" id="KW-0175">Coiled coil</keyword>
<dbReference type="GO" id="GO:0005886">
    <property type="term" value="C:plasma membrane"/>
    <property type="evidence" value="ECO:0007669"/>
    <property type="project" value="UniProtKB-SubCell"/>
</dbReference>
<dbReference type="SMART" id="SM00091">
    <property type="entry name" value="PAS"/>
    <property type="match status" value="3"/>
</dbReference>
<dbReference type="InterPro" id="IPR001610">
    <property type="entry name" value="PAC"/>
</dbReference>
<dbReference type="SUPFAM" id="SSF52172">
    <property type="entry name" value="CheY-like"/>
    <property type="match status" value="1"/>
</dbReference>
<dbReference type="SUPFAM" id="SSF55785">
    <property type="entry name" value="PYP-like sensor domain (PAS domain)"/>
    <property type="match status" value="3"/>
</dbReference>
<dbReference type="GO" id="GO:0009927">
    <property type="term" value="F:histidine phosphotransfer kinase activity"/>
    <property type="evidence" value="ECO:0007669"/>
    <property type="project" value="TreeGrafter"/>
</dbReference>
<feature type="domain" description="PAC" evidence="20">
    <location>
        <begin position="397"/>
        <end position="449"/>
    </location>
</feature>
<evidence type="ECO:0000256" key="13">
    <source>
        <dbReference type="ARBA" id="ARBA00023136"/>
    </source>
</evidence>
<dbReference type="SMART" id="SM00448">
    <property type="entry name" value="REC"/>
    <property type="match status" value="1"/>
</dbReference>
<feature type="domain" description="Histidine kinase" evidence="17">
    <location>
        <begin position="595"/>
        <end position="816"/>
    </location>
</feature>
<reference evidence="21 22" key="1">
    <citation type="journal article" date="2016" name="BMC Genomics">
        <title>Combined genomic and structural analyses of a cultured magnetotactic bacterium reveals its niche adaptation to a dynamic environment.</title>
        <authorList>
            <person name="Araujo A.C."/>
            <person name="Morillo V."/>
            <person name="Cypriano J."/>
            <person name="Teixeira L.C."/>
            <person name="Leao P."/>
            <person name="Lyra S."/>
            <person name="Almeida L.G."/>
            <person name="Bazylinski D.A."/>
            <person name="Vasconcellos A.T."/>
            <person name="Abreu F."/>
            <person name="Lins U."/>
        </authorList>
    </citation>
    <scope>NUCLEOTIDE SEQUENCE [LARGE SCALE GENOMIC DNA]</scope>
    <source>
        <strain evidence="21 22">IT-1</strain>
    </source>
</reference>
<dbReference type="Proteomes" id="UP000194003">
    <property type="component" value="Unassembled WGS sequence"/>
</dbReference>
<evidence type="ECO:0000313" key="21">
    <source>
        <dbReference type="EMBL" id="OSM00396.1"/>
    </source>
</evidence>
<dbReference type="InterPro" id="IPR036097">
    <property type="entry name" value="HisK_dim/P_sf"/>
</dbReference>
<dbReference type="InterPro" id="IPR003594">
    <property type="entry name" value="HATPase_dom"/>
</dbReference>
<feature type="domain" description="Response regulatory" evidence="18">
    <location>
        <begin position="854"/>
        <end position="980"/>
    </location>
</feature>
<evidence type="ECO:0000256" key="16">
    <source>
        <dbReference type="SAM" id="Phobius"/>
    </source>
</evidence>
<keyword evidence="5 14" id="KW-0597">Phosphoprotein</keyword>
<organism evidence="21 22">
    <name type="scientific">Magnetofaba australis IT-1</name>
    <dbReference type="NCBI Taxonomy" id="1434232"/>
    <lineage>
        <taxon>Bacteria</taxon>
        <taxon>Pseudomonadati</taxon>
        <taxon>Pseudomonadota</taxon>
        <taxon>Magnetococcia</taxon>
        <taxon>Magnetococcales</taxon>
        <taxon>Magnetococcaceae</taxon>
        <taxon>Magnetofaba</taxon>
    </lineage>
</organism>
<dbReference type="Pfam" id="PF00072">
    <property type="entry name" value="Response_reg"/>
    <property type="match status" value="1"/>
</dbReference>
<gene>
    <name evidence="21" type="ORF">MAIT1_00905</name>
</gene>
<dbReference type="InterPro" id="IPR001789">
    <property type="entry name" value="Sig_transdc_resp-reg_receiver"/>
</dbReference>
<feature type="modified residue" description="4-aspartylphosphate" evidence="14">
    <location>
        <position position="903"/>
    </location>
</feature>
<dbReference type="SMART" id="SM00387">
    <property type="entry name" value="HATPase_c"/>
    <property type="match status" value="1"/>
</dbReference>
<protein>
    <recommendedName>
        <fullName evidence="3">histidine kinase</fullName>
        <ecNumber evidence="3">2.7.13.3</ecNumber>
    </recommendedName>
</protein>
<accession>A0A1Y2JZV9</accession>
<feature type="domain" description="PAS" evidence="19">
    <location>
        <begin position="324"/>
        <end position="372"/>
    </location>
</feature>
<evidence type="ECO:0000259" key="18">
    <source>
        <dbReference type="PROSITE" id="PS50110"/>
    </source>
</evidence>
<dbReference type="InterPro" id="IPR036890">
    <property type="entry name" value="HATPase_C_sf"/>
</dbReference>
<dbReference type="InterPro" id="IPR004358">
    <property type="entry name" value="Sig_transdc_His_kin-like_C"/>
</dbReference>
<feature type="coiled-coil region" evidence="15">
    <location>
        <begin position="558"/>
        <end position="585"/>
    </location>
</feature>
<dbReference type="InterPro" id="IPR005467">
    <property type="entry name" value="His_kinase_dom"/>
</dbReference>
<dbReference type="Pfam" id="PF02518">
    <property type="entry name" value="HATPase_c"/>
    <property type="match status" value="1"/>
</dbReference>
<dbReference type="InterPro" id="IPR033463">
    <property type="entry name" value="sCache_3"/>
</dbReference>
<keyword evidence="8" id="KW-0547">Nucleotide-binding</keyword>
<keyword evidence="9 21" id="KW-0418">Kinase</keyword>
<evidence type="ECO:0000259" key="20">
    <source>
        <dbReference type="PROSITE" id="PS50113"/>
    </source>
</evidence>
<evidence type="ECO:0000256" key="1">
    <source>
        <dbReference type="ARBA" id="ARBA00000085"/>
    </source>
</evidence>
<evidence type="ECO:0000256" key="14">
    <source>
        <dbReference type="PROSITE-ProRule" id="PRU00169"/>
    </source>
</evidence>
<evidence type="ECO:0000256" key="10">
    <source>
        <dbReference type="ARBA" id="ARBA00022840"/>
    </source>
</evidence>
<dbReference type="Pfam" id="PF08447">
    <property type="entry name" value="PAS_3"/>
    <property type="match status" value="1"/>
</dbReference>
<dbReference type="PANTHER" id="PTHR43047:SF72">
    <property type="entry name" value="OSMOSENSING HISTIDINE PROTEIN KINASE SLN1"/>
    <property type="match status" value="1"/>
</dbReference>
<dbReference type="Gene3D" id="3.30.450.20">
    <property type="entry name" value="PAS domain"/>
    <property type="match status" value="3"/>
</dbReference>
<dbReference type="CDD" id="cd16922">
    <property type="entry name" value="HATPase_EvgS-ArcB-TorS-like"/>
    <property type="match status" value="1"/>
</dbReference>
<dbReference type="PROSITE" id="PS50110">
    <property type="entry name" value="RESPONSE_REGULATORY"/>
    <property type="match status" value="1"/>
</dbReference>
<keyword evidence="7 16" id="KW-0812">Transmembrane</keyword>
<comment type="subcellular location">
    <subcellularLocation>
        <location evidence="2">Cell membrane</location>
        <topology evidence="2">Multi-pass membrane protein</topology>
    </subcellularLocation>
</comment>
<dbReference type="PANTHER" id="PTHR43047">
    <property type="entry name" value="TWO-COMPONENT HISTIDINE PROTEIN KINASE"/>
    <property type="match status" value="1"/>
</dbReference>
<dbReference type="CDD" id="cd17546">
    <property type="entry name" value="REC_hyHK_CKI1_RcsC-like"/>
    <property type="match status" value="1"/>
</dbReference>
<keyword evidence="6" id="KW-0808">Transferase</keyword>
<evidence type="ECO:0000256" key="12">
    <source>
        <dbReference type="ARBA" id="ARBA00023012"/>
    </source>
</evidence>
<dbReference type="InterPro" id="IPR000700">
    <property type="entry name" value="PAS-assoc_C"/>
</dbReference>
<evidence type="ECO:0000256" key="15">
    <source>
        <dbReference type="SAM" id="Coils"/>
    </source>
</evidence>
<feature type="domain" description="PAC" evidence="20">
    <location>
        <begin position="525"/>
        <end position="577"/>
    </location>
</feature>
<dbReference type="EMBL" id="LVJN01000021">
    <property type="protein sequence ID" value="OSM00396.1"/>
    <property type="molecule type" value="Genomic_DNA"/>
</dbReference>
<keyword evidence="22" id="KW-1185">Reference proteome</keyword>
<name>A0A1Y2JZV9_9PROT</name>
<keyword evidence="11 16" id="KW-1133">Transmembrane helix</keyword>
<dbReference type="InterPro" id="IPR035965">
    <property type="entry name" value="PAS-like_dom_sf"/>
</dbReference>
<dbReference type="InterPro" id="IPR000014">
    <property type="entry name" value="PAS"/>
</dbReference>
<dbReference type="Pfam" id="PF00512">
    <property type="entry name" value="HisKA"/>
    <property type="match status" value="1"/>
</dbReference>
<keyword evidence="12" id="KW-0902">Two-component regulatory system</keyword>
<dbReference type="PROSITE" id="PS50109">
    <property type="entry name" value="HIS_KIN"/>
    <property type="match status" value="1"/>
</dbReference>
<evidence type="ECO:0000256" key="7">
    <source>
        <dbReference type="ARBA" id="ARBA00022692"/>
    </source>
</evidence>
<evidence type="ECO:0000256" key="9">
    <source>
        <dbReference type="ARBA" id="ARBA00022777"/>
    </source>
</evidence>
<dbReference type="Gene3D" id="1.10.287.130">
    <property type="match status" value="1"/>
</dbReference>
<keyword evidence="10" id="KW-0067">ATP-binding</keyword>
<comment type="catalytic activity">
    <reaction evidence="1">
        <text>ATP + protein L-histidine = ADP + protein N-phospho-L-histidine.</text>
        <dbReference type="EC" id="2.7.13.3"/>
    </reaction>
</comment>
<dbReference type="STRING" id="1434232.MAIT1_00905"/>
<evidence type="ECO:0000256" key="5">
    <source>
        <dbReference type="ARBA" id="ARBA00022553"/>
    </source>
</evidence>
<evidence type="ECO:0000256" key="4">
    <source>
        <dbReference type="ARBA" id="ARBA00022475"/>
    </source>
</evidence>
<dbReference type="SUPFAM" id="SSF55874">
    <property type="entry name" value="ATPase domain of HSP90 chaperone/DNA topoisomerase II/histidine kinase"/>
    <property type="match status" value="1"/>
</dbReference>
<dbReference type="NCBIfam" id="TIGR00229">
    <property type="entry name" value="sensory_box"/>
    <property type="match status" value="3"/>
</dbReference>
<dbReference type="GO" id="GO:0005524">
    <property type="term" value="F:ATP binding"/>
    <property type="evidence" value="ECO:0007669"/>
    <property type="project" value="UniProtKB-KW"/>
</dbReference>
<dbReference type="SUPFAM" id="SSF47384">
    <property type="entry name" value="Homodimeric domain of signal transducing histidine kinase"/>
    <property type="match status" value="1"/>
</dbReference>
<evidence type="ECO:0000259" key="17">
    <source>
        <dbReference type="PROSITE" id="PS50109"/>
    </source>
</evidence>
<dbReference type="InterPro" id="IPR013656">
    <property type="entry name" value="PAS_4"/>
</dbReference>
<dbReference type="EC" id="2.7.13.3" evidence="3"/>
<dbReference type="Gene3D" id="3.40.50.2300">
    <property type="match status" value="1"/>
</dbReference>
<dbReference type="Pfam" id="PF08448">
    <property type="entry name" value="PAS_4"/>
    <property type="match status" value="2"/>
</dbReference>
<dbReference type="InterPro" id="IPR003661">
    <property type="entry name" value="HisK_dim/P_dom"/>
</dbReference>
<dbReference type="Gene3D" id="3.30.565.10">
    <property type="entry name" value="Histidine kinase-like ATPase, C-terminal domain"/>
    <property type="match status" value="1"/>
</dbReference>
<sequence>MSGIFGALTLMLLILVAVISTYYFAHMMERERDRLAVILAQSLADGIQRVSFSGRHHTRLLLEDTVKRNPDIRYIMVVNDQGKIIAHSNPDKNDAWIPRIKPAAVANGDKTQLKSAYRLEQSVHNEVSIITVTLNYRGGYGDQLKGVIQIGISDELTQQAIQQWITFIGLFILAVIFLAMGLIKQASARLGAPIKTLAYQFQSILRHAPMSIVIVDKQGHLVEASESFLKRFQLSNLRAGGKLNPYVKLTADNAQMCTEADKQVLEENKIVELELQLDDAGEKRSFLAIKFPMLHDKNKEVEQICTFAADITERRQAELALSHERSLLRSLIDSIPDVIFFKDPKGRYLGCNKAFEQFCNHTESNLIGKTDVDVFGARIGKEFREQDQIMLRSGVPCRNEEWVSYPDGCRVLMDTLKTPFLGADGEIIGLIGVSRDITDRKRAEEALEHSEQLFRQLAENIDEVFWLVDWITLQPLYISPAFERVWGSSLSAIHDNPRLRFEAIHLRDRERVETHFIGEAAKGDYDCEYTITRADGDTRLIHDRGFPIQDETGRVVRIAGIAEDITEQRRNQEKLEQAIKMAERANRMKADFLAMMSHEIRTPMNAILGMTELMEETSLSQQQKNYLNTQRRASEALLSLIDDILSLSRIEKESQEKTGEALSIYNNNELLGWVESLIAPQINSKGLTVYIQHDDSAPNIMRGRVGALRQILLNLASNAAKFTERGSVTLGATLNEARDTLTYWVADTGPGIPQDKIKHIFEAFTQVATYDTRKHGGTGLGLTIVKRLSEQIGGCIEVKSQEGKGSQFLLRLPWRDEMAVDEKTLGAHDQAQSTFAKTPAQPHKRHTDKTQPLRILLAEDSDDNAMLIKLFLSKEGYKIERARNGREAVALYQEIHPDLILMDLQMPVMDGLEAIRTIRQKECETPADADQKISSATPILALTAHAMNEDRIRCEKAGCDGYLTKPIRKQDLLKAISEQFETQAPNRPPS</sequence>
<feature type="domain" description="PAC" evidence="20">
    <location>
        <begin position="269"/>
        <end position="323"/>
    </location>
</feature>
<dbReference type="PROSITE" id="PS50113">
    <property type="entry name" value="PAC"/>
    <property type="match status" value="3"/>
</dbReference>
<comment type="caution">
    <text evidence="21">The sequence shown here is derived from an EMBL/GenBank/DDBJ whole genome shotgun (WGS) entry which is preliminary data.</text>
</comment>
<keyword evidence="13 16" id="KW-0472">Membrane</keyword>
<dbReference type="PROSITE" id="PS50112">
    <property type="entry name" value="PAS"/>
    <property type="match status" value="1"/>
</dbReference>
<dbReference type="CDD" id="cd00082">
    <property type="entry name" value="HisKA"/>
    <property type="match status" value="1"/>
</dbReference>
<evidence type="ECO:0000256" key="3">
    <source>
        <dbReference type="ARBA" id="ARBA00012438"/>
    </source>
</evidence>